<dbReference type="PANTHER" id="PTHR30426">
    <property type="entry name" value="4-HYDROXY-3-METHYLBUT-2-ENYL DIPHOSPHATE REDUCTASE"/>
    <property type="match status" value="1"/>
</dbReference>
<evidence type="ECO:0000256" key="4">
    <source>
        <dbReference type="ARBA" id="ARBA00023014"/>
    </source>
</evidence>
<keyword evidence="5 6" id="KW-0560">Oxidoreductase</keyword>
<feature type="binding site" evidence="5">
    <location>
        <position position="231"/>
    </location>
    <ligand>
        <name>dimethylallyl diphosphate</name>
        <dbReference type="ChEBI" id="CHEBI:57623"/>
    </ligand>
</feature>
<dbReference type="GO" id="GO:0016114">
    <property type="term" value="P:terpenoid biosynthetic process"/>
    <property type="evidence" value="ECO:0007669"/>
    <property type="project" value="UniProtKB-UniRule"/>
</dbReference>
<feature type="binding site" evidence="5">
    <location>
        <position position="201"/>
    </location>
    <ligand>
        <name>[4Fe-4S] cluster</name>
        <dbReference type="ChEBI" id="CHEBI:49883"/>
    </ligand>
</feature>
<dbReference type="STRING" id="679936.Sulac_2802"/>
<feature type="binding site" evidence="5">
    <location>
        <position position="274"/>
    </location>
    <ligand>
        <name>(2E)-4-hydroxy-3-methylbut-2-enyl diphosphate</name>
        <dbReference type="ChEBI" id="CHEBI:128753"/>
    </ligand>
</feature>
<feature type="binding site" evidence="5">
    <location>
        <position position="104"/>
    </location>
    <ligand>
        <name>[4Fe-4S] cluster</name>
        <dbReference type="ChEBI" id="CHEBI:49883"/>
    </ligand>
</feature>
<dbReference type="KEGG" id="sap:Sulac_2802"/>
<dbReference type="UniPathway" id="UPA00056">
    <property type="reaction ID" value="UER00097"/>
</dbReference>
<feature type="binding site" evidence="5">
    <location>
        <position position="43"/>
    </location>
    <ligand>
        <name>isopentenyl diphosphate</name>
        <dbReference type="ChEBI" id="CHEBI:128769"/>
    </ligand>
</feature>
<feature type="binding site" evidence="5">
    <location>
        <position position="274"/>
    </location>
    <ligand>
        <name>dimethylallyl diphosphate</name>
        <dbReference type="ChEBI" id="CHEBI:57623"/>
    </ligand>
</feature>
<dbReference type="NCBIfam" id="TIGR00216">
    <property type="entry name" value="ispH_lytB"/>
    <property type="match status" value="1"/>
</dbReference>
<keyword evidence="3 5" id="KW-0408">Iron</keyword>
<evidence type="ECO:0000256" key="3">
    <source>
        <dbReference type="ARBA" id="ARBA00023004"/>
    </source>
</evidence>
<comment type="pathway">
    <text evidence="5">Isoprenoid biosynthesis; isopentenyl diphosphate biosynthesis via DXP pathway; isopentenyl diphosphate from 1-deoxy-D-xylulose 5-phosphate: step 6/6.</text>
</comment>
<comment type="function">
    <text evidence="5">Catalyzes the conversion of 1-hydroxy-2-methyl-2-(E)-butenyl 4-diphosphate (HMBPP) into a mixture of isopentenyl diphosphate (IPP) and dimethylallyl diphosphate (DMAPP). Acts in the terminal step of the DOXP/MEP pathway for isoprenoid precursor biosynthesis.</text>
</comment>
<dbReference type="GO" id="GO:0019288">
    <property type="term" value="P:isopentenyl diphosphate biosynthetic process, methylerythritol 4-phosphate pathway"/>
    <property type="evidence" value="ECO:0007669"/>
    <property type="project" value="UniProtKB-UniRule"/>
</dbReference>
<protein>
    <recommendedName>
        <fullName evidence="5">4-hydroxy-3-methylbut-2-enyl diphosphate reductase</fullName>
        <shortName evidence="5">HMBPP reductase</shortName>
        <ecNumber evidence="5">1.17.7.4</ecNumber>
    </recommendedName>
</protein>
<feature type="binding site" evidence="5">
    <location>
        <position position="82"/>
    </location>
    <ligand>
        <name>isopentenyl diphosphate</name>
        <dbReference type="ChEBI" id="CHEBI:128769"/>
    </ligand>
</feature>
<feature type="binding site" evidence="5">
    <location>
        <position position="132"/>
    </location>
    <ligand>
        <name>dimethylallyl diphosphate</name>
        <dbReference type="ChEBI" id="CHEBI:57623"/>
    </ligand>
</feature>
<reference evidence="7" key="1">
    <citation type="submission" date="2011-12" db="EMBL/GenBank/DDBJ databases">
        <title>The complete genome of chromosome of Sulfobacillus acidophilus DSM 10332.</title>
        <authorList>
            <person name="Lucas S."/>
            <person name="Han J."/>
            <person name="Lapidus A."/>
            <person name="Bruce D."/>
            <person name="Goodwin L."/>
            <person name="Pitluck S."/>
            <person name="Peters L."/>
            <person name="Kyrpides N."/>
            <person name="Mavromatis K."/>
            <person name="Ivanova N."/>
            <person name="Mikhailova N."/>
            <person name="Chertkov O."/>
            <person name="Saunders E."/>
            <person name="Detter J.C."/>
            <person name="Tapia R."/>
            <person name="Han C."/>
            <person name="Land M."/>
            <person name="Hauser L."/>
            <person name="Markowitz V."/>
            <person name="Cheng J.-F."/>
            <person name="Hugenholtz P."/>
            <person name="Woyke T."/>
            <person name="Wu D."/>
            <person name="Pukall R."/>
            <person name="Gehrich-Schroeter G."/>
            <person name="Schneider S."/>
            <person name="Klenk H.-P."/>
            <person name="Eisen J.A."/>
        </authorList>
    </citation>
    <scope>NUCLEOTIDE SEQUENCE [LARGE SCALE GENOMIC DNA]</scope>
    <source>
        <strain evidence="7">ATCC 700253 / DSM 10332 / NAL</strain>
    </source>
</reference>
<feature type="binding site" evidence="5">
    <location>
        <position position="132"/>
    </location>
    <ligand>
        <name>(2E)-4-hydroxy-3-methylbut-2-enyl diphosphate</name>
        <dbReference type="ChEBI" id="CHEBI:128753"/>
    </ligand>
</feature>
<dbReference type="UniPathway" id="UPA00059">
    <property type="reaction ID" value="UER00105"/>
</dbReference>
<evidence type="ECO:0000256" key="2">
    <source>
        <dbReference type="ARBA" id="ARBA00022723"/>
    </source>
</evidence>
<dbReference type="AlphaFoldDB" id="G8TYK2"/>
<accession>G8TYK2</accession>
<reference evidence="6 7" key="2">
    <citation type="journal article" date="2012" name="Stand. Genomic Sci.">
        <title>Complete genome sequence of the moderately thermophilic mineral-sulfide-oxidizing firmicute Sulfobacillus acidophilus type strain (NAL(T)).</title>
        <authorList>
            <person name="Anderson I."/>
            <person name="Chertkov O."/>
            <person name="Chen A."/>
            <person name="Saunders E."/>
            <person name="Lapidus A."/>
            <person name="Nolan M."/>
            <person name="Lucas S."/>
            <person name="Hammon N."/>
            <person name="Deshpande S."/>
            <person name="Cheng J.F."/>
            <person name="Han C."/>
            <person name="Tapia R."/>
            <person name="Goodwin L.A."/>
            <person name="Pitluck S."/>
            <person name="Liolios K."/>
            <person name="Pagani I."/>
            <person name="Ivanova N."/>
            <person name="Mikhailova N."/>
            <person name="Pati A."/>
            <person name="Palaniappan K."/>
            <person name="Land M."/>
            <person name="Pan C."/>
            <person name="Rohde M."/>
            <person name="Pukall R."/>
            <person name="Goker M."/>
            <person name="Detter J.C."/>
            <person name="Woyke T."/>
            <person name="Bristow J."/>
            <person name="Eisen J.A."/>
            <person name="Markowitz V."/>
            <person name="Hugenholtz P."/>
            <person name="Kyrpides N.C."/>
            <person name="Klenk H.P."/>
            <person name="Mavromatis K."/>
        </authorList>
    </citation>
    <scope>NUCLEOTIDE SEQUENCE [LARGE SCALE GENOMIC DNA]</scope>
    <source>
        <strain evidence="7">ATCC 700253 / DSM 10332 / NAL</strain>
    </source>
</reference>
<feature type="binding site" evidence="5">
    <location>
        <position position="229"/>
    </location>
    <ligand>
        <name>dimethylallyl diphosphate</name>
        <dbReference type="ChEBI" id="CHEBI:57623"/>
    </ligand>
</feature>
<feature type="active site" description="Proton donor" evidence="5">
    <location>
        <position position="134"/>
    </location>
</feature>
<keyword evidence="2 5" id="KW-0479">Metal-binding</keyword>
<dbReference type="Gene3D" id="3.40.50.11270">
    <property type="match status" value="1"/>
</dbReference>
<dbReference type="GO" id="GO:0046872">
    <property type="term" value="F:metal ion binding"/>
    <property type="evidence" value="ECO:0007669"/>
    <property type="project" value="UniProtKB-KW"/>
</dbReference>
<keyword evidence="1 5" id="KW-0004">4Fe-4S</keyword>
<feature type="binding site" evidence="5">
    <location>
        <position position="173"/>
    </location>
    <ligand>
        <name>(2E)-4-hydroxy-3-methylbut-2-enyl diphosphate</name>
        <dbReference type="ChEBI" id="CHEBI:128753"/>
    </ligand>
</feature>
<proteinExistence type="inferred from homology"/>
<comment type="similarity">
    <text evidence="5">Belongs to the IspH family.</text>
</comment>
<organism evidence="6 7">
    <name type="scientific">Sulfobacillus acidophilus (strain ATCC 700253 / DSM 10332 / NAL)</name>
    <dbReference type="NCBI Taxonomy" id="679936"/>
    <lineage>
        <taxon>Bacteria</taxon>
        <taxon>Bacillati</taxon>
        <taxon>Bacillota</taxon>
        <taxon>Clostridia</taxon>
        <taxon>Eubacteriales</taxon>
        <taxon>Clostridiales Family XVII. Incertae Sedis</taxon>
        <taxon>Sulfobacillus</taxon>
    </lineage>
</organism>
<feature type="binding site" evidence="5">
    <location>
        <position position="43"/>
    </location>
    <ligand>
        <name>dimethylallyl diphosphate</name>
        <dbReference type="ChEBI" id="CHEBI:57623"/>
    </ligand>
</feature>
<feature type="binding site" evidence="5">
    <location>
        <position position="229"/>
    </location>
    <ligand>
        <name>(2E)-4-hydroxy-3-methylbut-2-enyl diphosphate</name>
        <dbReference type="ChEBI" id="CHEBI:128753"/>
    </ligand>
</feature>
<dbReference type="PATRIC" id="fig|679936.5.peg.2895"/>
<feature type="binding site" evidence="5">
    <location>
        <position position="231"/>
    </location>
    <ligand>
        <name>isopentenyl diphosphate</name>
        <dbReference type="ChEBI" id="CHEBI:128769"/>
    </ligand>
</feature>
<feature type="binding site" evidence="5">
    <location>
        <position position="132"/>
    </location>
    <ligand>
        <name>isopentenyl diphosphate</name>
        <dbReference type="ChEBI" id="CHEBI:128769"/>
    </ligand>
</feature>
<keyword evidence="4 5" id="KW-0411">Iron-sulfur</keyword>
<dbReference type="HOGENOM" id="CLU_027486_0_0_9"/>
<gene>
    <name evidence="5" type="primary">ispH</name>
    <name evidence="6" type="ordered locus">Sulac_2802</name>
</gene>
<comment type="catalytic activity">
    <reaction evidence="5">
        <text>dimethylallyl diphosphate + 2 oxidized [2Fe-2S]-[ferredoxin] + H2O = (2E)-4-hydroxy-3-methylbut-2-enyl diphosphate + 2 reduced [2Fe-2S]-[ferredoxin] + 2 H(+)</text>
        <dbReference type="Rhea" id="RHEA:24825"/>
        <dbReference type="Rhea" id="RHEA-COMP:10000"/>
        <dbReference type="Rhea" id="RHEA-COMP:10001"/>
        <dbReference type="ChEBI" id="CHEBI:15377"/>
        <dbReference type="ChEBI" id="CHEBI:15378"/>
        <dbReference type="ChEBI" id="CHEBI:33737"/>
        <dbReference type="ChEBI" id="CHEBI:33738"/>
        <dbReference type="ChEBI" id="CHEBI:57623"/>
        <dbReference type="ChEBI" id="CHEBI:128753"/>
        <dbReference type="EC" id="1.17.7.4"/>
    </reaction>
</comment>
<dbReference type="HAMAP" id="MF_00191">
    <property type="entry name" value="IspH"/>
    <property type="match status" value="1"/>
</dbReference>
<dbReference type="GO" id="GO:0050992">
    <property type="term" value="P:dimethylallyl diphosphate biosynthetic process"/>
    <property type="evidence" value="ECO:0007669"/>
    <property type="project" value="UniProtKB-UniRule"/>
</dbReference>
<name>G8TYK2_SULAD</name>
<feature type="binding site" evidence="5">
    <location>
        <position position="82"/>
    </location>
    <ligand>
        <name>dimethylallyl diphosphate</name>
        <dbReference type="ChEBI" id="CHEBI:57623"/>
    </ligand>
</feature>
<comment type="cofactor">
    <cofactor evidence="5">
        <name>[4Fe-4S] cluster</name>
        <dbReference type="ChEBI" id="CHEBI:49883"/>
    </cofactor>
    <text evidence="5">Binds 1 [4Fe-4S] cluster per subunit.</text>
</comment>
<feature type="binding site" evidence="5">
    <location>
        <position position="43"/>
    </location>
    <ligand>
        <name>(2E)-4-hydroxy-3-methylbut-2-enyl diphosphate</name>
        <dbReference type="ChEBI" id="CHEBI:128753"/>
    </ligand>
</feature>
<comment type="catalytic activity">
    <reaction evidence="5">
        <text>isopentenyl diphosphate + 2 oxidized [2Fe-2S]-[ferredoxin] + H2O = (2E)-4-hydroxy-3-methylbut-2-enyl diphosphate + 2 reduced [2Fe-2S]-[ferredoxin] + 2 H(+)</text>
        <dbReference type="Rhea" id="RHEA:24488"/>
        <dbReference type="Rhea" id="RHEA-COMP:10000"/>
        <dbReference type="Rhea" id="RHEA-COMP:10001"/>
        <dbReference type="ChEBI" id="CHEBI:15377"/>
        <dbReference type="ChEBI" id="CHEBI:15378"/>
        <dbReference type="ChEBI" id="CHEBI:33737"/>
        <dbReference type="ChEBI" id="CHEBI:33738"/>
        <dbReference type="ChEBI" id="CHEBI:128753"/>
        <dbReference type="ChEBI" id="CHEBI:128769"/>
        <dbReference type="EC" id="1.17.7.4"/>
    </reaction>
</comment>
<keyword evidence="7" id="KW-1185">Reference proteome</keyword>
<dbReference type="Gene3D" id="3.40.1010.20">
    <property type="entry name" value="4-hydroxy-3-methylbut-2-enyl diphosphate reductase, catalytic domain"/>
    <property type="match status" value="2"/>
</dbReference>
<feature type="binding site" evidence="5">
    <location>
        <position position="229"/>
    </location>
    <ligand>
        <name>isopentenyl diphosphate</name>
        <dbReference type="ChEBI" id="CHEBI:128769"/>
    </ligand>
</feature>
<dbReference type="GO" id="GO:0051539">
    <property type="term" value="F:4 iron, 4 sulfur cluster binding"/>
    <property type="evidence" value="ECO:0007669"/>
    <property type="project" value="UniProtKB-UniRule"/>
</dbReference>
<feature type="binding site" evidence="5">
    <location>
        <position position="231"/>
    </location>
    <ligand>
        <name>(2E)-4-hydroxy-3-methylbut-2-enyl diphosphate</name>
        <dbReference type="ChEBI" id="CHEBI:128753"/>
    </ligand>
</feature>
<feature type="binding site" evidence="5">
    <location>
        <position position="82"/>
    </location>
    <ligand>
        <name>(2E)-4-hydroxy-3-methylbut-2-enyl diphosphate</name>
        <dbReference type="ChEBI" id="CHEBI:128753"/>
    </ligand>
</feature>
<dbReference type="NCBIfam" id="NF002187">
    <property type="entry name" value="PRK01045.1-1"/>
    <property type="match status" value="1"/>
</dbReference>
<evidence type="ECO:0000313" key="6">
    <source>
        <dbReference type="EMBL" id="AEW06263.1"/>
    </source>
</evidence>
<evidence type="ECO:0000256" key="1">
    <source>
        <dbReference type="ARBA" id="ARBA00022485"/>
    </source>
</evidence>
<feature type="binding site" evidence="5">
    <location>
        <position position="274"/>
    </location>
    <ligand>
        <name>isopentenyl diphosphate</name>
        <dbReference type="ChEBI" id="CHEBI:128769"/>
    </ligand>
</feature>
<evidence type="ECO:0000256" key="5">
    <source>
        <dbReference type="HAMAP-Rule" id="MF_00191"/>
    </source>
</evidence>
<sequence>MDVIKVTPRGYCYGVVDAMTLAKRVASDMNVPRPVFVLGQIVHNRHVVEDLERHHIQTLDGASRIDLLEQIPAGSTVIFTAHGVAPQVKERAEARGLHFFDATCPDVTKTHTLIREKVANGYSIIYIGTKGHPEPEGAMGEAPAGRVALITTADEVEGLPFADDTPLAIVTQTTLSQWDTQEVIDAILARYPHAEVYNEICLATQLRQEAAVKAAQDADMVVVVGDRRSNNSNRLVEVVQKVAGKPAVRVESVEDLRPEWFQGIRRVAVTAGSSTPSQVTRAVIQWLEAYPKSLEEAGQTHEPIRGQQQP</sequence>
<dbReference type="Pfam" id="PF02401">
    <property type="entry name" value="LYTB"/>
    <property type="match status" value="1"/>
</dbReference>
<comment type="caution">
    <text evidence="5">Lacks conserved residue(s) required for the propagation of feature annotation.</text>
</comment>
<comment type="pathway">
    <text evidence="5">Isoprenoid biosynthesis; dimethylallyl diphosphate biosynthesis; dimethylallyl diphosphate from (2E)-4-hydroxy-3-methylbutenyl diphosphate: step 1/1.</text>
</comment>
<dbReference type="Proteomes" id="UP000005439">
    <property type="component" value="Chromosome"/>
</dbReference>
<feature type="binding site" evidence="5">
    <location>
        <position position="12"/>
    </location>
    <ligand>
        <name>[4Fe-4S] cluster</name>
        <dbReference type="ChEBI" id="CHEBI:49883"/>
    </ligand>
</feature>
<dbReference type="InterPro" id="IPR003451">
    <property type="entry name" value="LytB/IspH"/>
</dbReference>
<dbReference type="EC" id="1.17.7.4" evidence="5"/>
<dbReference type="GO" id="GO:0051745">
    <property type="term" value="F:4-hydroxy-3-methylbut-2-enyl diphosphate reductase activity"/>
    <property type="evidence" value="ECO:0007669"/>
    <property type="project" value="UniProtKB-UniRule"/>
</dbReference>
<dbReference type="PANTHER" id="PTHR30426:SF0">
    <property type="entry name" value="4-HYDROXY-3-METHYLBUT-2-ENYL DIPHOSPHATE REDUCTASE"/>
    <property type="match status" value="1"/>
</dbReference>
<keyword evidence="5" id="KW-0414">Isoprene biosynthesis</keyword>
<dbReference type="CDD" id="cd13944">
    <property type="entry name" value="lytB_ispH"/>
    <property type="match status" value="1"/>
</dbReference>
<dbReference type="EMBL" id="CP003179">
    <property type="protein sequence ID" value="AEW06263.1"/>
    <property type="molecule type" value="Genomic_DNA"/>
</dbReference>
<evidence type="ECO:0000313" key="7">
    <source>
        <dbReference type="Proteomes" id="UP000005439"/>
    </source>
</evidence>